<dbReference type="NCBIfam" id="TIGR01638">
    <property type="entry name" value="Atha_cystat_rel"/>
    <property type="match status" value="1"/>
</dbReference>
<dbReference type="AlphaFoldDB" id="A0A4S4DMB7"/>
<dbReference type="PANTHER" id="PTHR31260">
    <property type="entry name" value="CYSTATIN/MONELLIN SUPERFAMILY PROTEIN"/>
    <property type="match status" value="1"/>
</dbReference>
<dbReference type="Proteomes" id="UP000306102">
    <property type="component" value="Unassembled WGS sequence"/>
</dbReference>
<dbReference type="Gene3D" id="3.10.450.10">
    <property type="match status" value="1"/>
</dbReference>
<dbReference type="InterPro" id="IPR006525">
    <property type="entry name" value="Cystatin-related_pln"/>
</dbReference>
<proteinExistence type="predicted"/>
<keyword evidence="2" id="KW-0789">Thiol protease inhibitor</keyword>
<evidence type="ECO:0000259" key="4">
    <source>
        <dbReference type="Pfam" id="PF00031"/>
    </source>
</evidence>
<evidence type="ECO:0000256" key="1">
    <source>
        <dbReference type="ARBA" id="ARBA00022690"/>
    </source>
</evidence>
<keyword evidence="6" id="KW-1185">Reference proteome</keyword>
<dbReference type="Pfam" id="PF00031">
    <property type="entry name" value="Cystatin"/>
    <property type="match status" value="1"/>
</dbReference>
<protein>
    <recommendedName>
        <fullName evidence="4">Cystatin domain-containing protein</fullName>
    </recommendedName>
</protein>
<name>A0A4S4DMB7_CAMSN</name>
<dbReference type="InterPro" id="IPR000010">
    <property type="entry name" value="Cystatin_dom"/>
</dbReference>
<comment type="caution">
    <text evidence="5">The sequence shown here is derived from an EMBL/GenBank/DDBJ whole genome shotgun (WGS) entry which is preliminary data.</text>
</comment>
<feature type="compositionally biased region" description="Basic and acidic residues" evidence="3">
    <location>
        <begin position="260"/>
        <end position="276"/>
    </location>
</feature>
<evidence type="ECO:0000256" key="3">
    <source>
        <dbReference type="SAM" id="MobiDB-lite"/>
    </source>
</evidence>
<dbReference type="EMBL" id="SDRB02010811">
    <property type="protein sequence ID" value="THG04121.1"/>
    <property type="molecule type" value="Genomic_DNA"/>
</dbReference>
<evidence type="ECO:0000313" key="6">
    <source>
        <dbReference type="Proteomes" id="UP000306102"/>
    </source>
</evidence>
<dbReference type="InterPro" id="IPR046350">
    <property type="entry name" value="Cystatin_sf"/>
</dbReference>
<feature type="domain" description="Cystatin" evidence="4">
    <location>
        <begin position="139"/>
        <end position="207"/>
    </location>
</feature>
<reference evidence="5 6" key="1">
    <citation type="journal article" date="2018" name="Proc. Natl. Acad. Sci. U.S.A.">
        <title>Draft genome sequence of Camellia sinensis var. sinensis provides insights into the evolution of the tea genome and tea quality.</title>
        <authorList>
            <person name="Wei C."/>
            <person name="Yang H."/>
            <person name="Wang S."/>
            <person name="Zhao J."/>
            <person name="Liu C."/>
            <person name="Gao L."/>
            <person name="Xia E."/>
            <person name="Lu Y."/>
            <person name="Tai Y."/>
            <person name="She G."/>
            <person name="Sun J."/>
            <person name="Cao H."/>
            <person name="Tong W."/>
            <person name="Gao Q."/>
            <person name="Li Y."/>
            <person name="Deng W."/>
            <person name="Jiang X."/>
            <person name="Wang W."/>
            <person name="Chen Q."/>
            <person name="Zhang S."/>
            <person name="Li H."/>
            <person name="Wu J."/>
            <person name="Wang P."/>
            <person name="Li P."/>
            <person name="Shi C."/>
            <person name="Zheng F."/>
            <person name="Jian J."/>
            <person name="Huang B."/>
            <person name="Shan D."/>
            <person name="Shi M."/>
            <person name="Fang C."/>
            <person name="Yue Y."/>
            <person name="Li F."/>
            <person name="Li D."/>
            <person name="Wei S."/>
            <person name="Han B."/>
            <person name="Jiang C."/>
            <person name="Yin Y."/>
            <person name="Xia T."/>
            <person name="Zhang Z."/>
            <person name="Bennetzen J.L."/>
            <person name="Zhao S."/>
            <person name="Wan X."/>
        </authorList>
    </citation>
    <scope>NUCLEOTIDE SEQUENCE [LARGE SCALE GENOMIC DNA]</scope>
    <source>
        <strain evidence="6">cv. Shuchazao</strain>
        <tissue evidence="5">Leaf</tissue>
    </source>
</reference>
<dbReference type="GO" id="GO:0004869">
    <property type="term" value="F:cysteine-type endopeptidase inhibitor activity"/>
    <property type="evidence" value="ECO:0007669"/>
    <property type="project" value="UniProtKB-KW"/>
</dbReference>
<feature type="region of interest" description="Disordered" evidence="3">
    <location>
        <begin position="257"/>
        <end position="281"/>
    </location>
</feature>
<organism evidence="5 6">
    <name type="scientific">Camellia sinensis var. sinensis</name>
    <name type="common">China tea</name>
    <dbReference type="NCBI Taxonomy" id="542762"/>
    <lineage>
        <taxon>Eukaryota</taxon>
        <taxon>Viridiplantae</taxon>
        <taxon>Streptophyta</taxon>
        <taxon>Embryophyta</taxon>
        <taxon>Tracheophyta</taxon>
        <taxon>Spermatophyta</taxon>
        <taxon>Magnoliopsida</taxon>
        <taxon>eudicotyledons</taxon>
        <taxon>Gunneridae</taxon>
        <taxon>Pentapetalae</taxon>
        <taxon>asterids</taxon>
        <taxon>Ericales</taxon>
        <taxon>Theaceae</taxon>
        <taxon>Camellia</taxon>
    </lineage>
</organism>
<dbReference type="PANTHER" id="PTHR31260:SF28">
    <property type="entry name" value="CYSTATIN DOMAIN PROTEIN"/>
    <property type="match status" value="1"/>
</dbReference>
<gene>
    <name evidence="5" type="ORF">TEA_024172</name>
</gene>
<sequence length="493" mass="56340">MVDDLEFGGKIVTVILTHHLQNPKRRNESKPPVPLKKVYEAVKRVGWCLKRGKGVCRCQEGGTGFSYGEEGYVAVVKEEEGCIATVGTPTLDVDEFGMHEMTDKEYKEYSRQIKESKGFDVMDFPKSFACGKIMPIINLNYHANHLKSLSELALKEYNEKEKTKLEFVKLVKANLEPCEGFQYYITFDVKDADAVDGPILTFQALVWDGIDEIEVVLCRLEITGLVVRFLEALDLPTRNCRGQRTLSRSLFSSSASRNEVVVEKSHTSQDEEHQDGNGEDDDLKSRIFRLRLPKRSASNVLQKWVSEGRKITTSDLRRISGDLRKSRRYKHALEDEGTRDFNGEHDDLKSRISRLYLPRVGTSNILQKWVSEGRKLTSSDLRHIRDHLHRRPLFCDRHAFEVQPECNGSKIQPKRSQPSSSNVHVHQEDMNESRTIRLAQVSKLQPHDNSHLVEPSKGTVMECTLQEIACLGFIQGKTLPNQSLLQHYCLRDE</sequence>
<feature type="region of interest" description="Disordered" evidence="3">
    <location>
        <begin position="405"/>
        <end position="431"/>
    </location>
</feature>
<dbReference type="InterPro" id="IPR006462">
    <property type="entry name" value="MS5"/>
</dbReference>
<dbReference type="STRING" id="542762.A0A4S4DMB7"/>
<dbReference type="SUPFAM" id="SSF54403">
    <property type="entry name" value="Cystatin/monellin"/>
    <property type="match status" value="1"/>
</dbReference>
<evidence type="ECO:0000313" key="5">
    <source>
        <dbReference type="EMBL" id="THG04121.1"/>
    </source>
</evidence>
<evidence type="ECO:0000256" key="2">
    <source>
        <dbReference type="ARBA" id="ARBA00022704"/>
    </source>
</evidence>
<feature type="compositionally biased region" description="Polar residues" evidence="3">
    <location>
        <begin position="414"/>
        <end position="424"/>
    </location>
</feature>
<keyword evidence="1" id="KW-0646">Protease inhibitor</keyword>
<accession>A0A4S4DMB7</accession>